<dbReference type="RefSeq" id="WP_253062564.1">
    <property type="nucleotide sequence ID" value="NZ_JAMXWM010000014.1"/>
</dbReference>
<proteinExistence type="predicted"/>
<sequence length="89" mass="10490">MENELIKDIQNKLASIENFGFVMINDRKKTYKRFIIDDKGKHGEIINREQYLEDCIESLIGDLECLSYDIYENTQIDCDEKFENGVIGY</sequence>
<dbReference type="EMBL" id="JBHUMQ010000042">
    <property type="protein sequence ID" value="MFD2695344.1"/>
    <property type="molecule type" value="Genomic_DNA"/>
</dbReference>
<name>A0ABW5S7Q1_9BACL</name>
<gene>
    <name evidence="1" type="ORF">ACFSUE_17200</name>
</gene>
<evidence type="ECO:0000313" key="2">
    <source>
        <dbReference type="Proteomes" id="UP001597399"/>
    </source>
</evidence>
<comment type="caution">
    <text evidence="1">The sequence shown here is derived from an EMBL/GenBank/DDBJ whole genome shotgun (WGS) entry which is preliminary data.</text>
</comment>
<dbReference type="Proteomes" id="UP001597399">
    <property type="component" value="Unassembled WGS sequence"/>
</dbReference>
<keyword evidence="2" id="KW-1185">Reference proteome</keyword>
<accession>A0ABW5S7Q1</accession>
<organism evidence="1 2">
    <name type="scientific">Sporolactobacillus shoreicorticis</name>
    <dbReference type="NCBI Taxonomy" id="1923877"/>
    <lineage>
        <taxon>Bacteria</taxon>
        <taxon>Bacillati</taxon>
        <taxon>Bacillota</taxon>
        <taxon>Bacilli</taxon>
        <taxon>Bacillales</taxon>
        <taxon>Sporolactobacillaceae</taxon>
        <taxon>Sporolactobacillus</taxon>
    </lineage>
</organism>
<protein>
    <submittedName>
        <fullName evidence="1">Uncharacterized protein</fullName>
    </submittedName>
</protein>
<reference evidence="2" key="1">
    <citation type="journal article" date="2019" name="Int. J. Syst. Evol. Microbiol.">
        <title>The Global Catalogue of Microorganisms (GCM) 10K type strain sequencing project: providing services to taxonomists for standard genome sequencing and annotation.</title>
        <authorList>
            <consortium name="The Broad Institute Genomics Platform"/>
            <consortium name="The Broad Institute Genome Sequencing Center for Infectious Disease"/>
            <person name="Wu L."/>
            <person name="Ma J."/>
        </authorList>
    </citation>
    <scope>NUCLEOTIDE SEQUENCE [LARGE SCALE GENOMIC DNA]</scope>
    <source>
        <strain evidence="2">TISTR 2466</strain>
    </source>
</reference>
<evidence type="ECO:0000313" key="1">
    <source>
        <dbReference type="EMBL" id="MFD2695344.1"/>
    </source>
</evidence>